<keyword evidence="1" id="KW-0812">Transmembrane</keyword>
<feature type="transmembrane region" description="Helical" evidence="1">
    <location>
        <begin position="92"/>
        <end position="119"/>
    </location>
</feature>
<protein>
    <submittedName>
        <fullName evidence="2">Uncharacterized protein</fullName>
    </submittedName>
</protein>
<keyword evidence="1" id="KW-1133">Transmembrane helix</keyword>
<dbReference type="EMBL" id="ML120504">
    <property type="protein sequence ID" value="RPA91123.1"/>
    <property type="molecule type" value="Genomic_DNA"/>
</dbReference>
<proteinExistence type="predicted"/>
<reference evidence="2 3" key="1">
    <citation type="journal article" date="2018" name="Nat. Ecol. Evol.">
        <title>Pezizomycetes genomes reveal the molecular basis of ectomycorrhizal truffle lifestyle.</title>
        <authorList>
            <person name="Murat C."/>
            <person name="Payen T."/>
            <person name="Noel B."/>
            <person name="Kuo A."/>
            <person name="Morin E."/>
            <person name="Chen J."/>
            <person name="Kohler A."/>
            <person name="Krizsan K."/>
            <person name="Balestrini R."/>
            <person name="Da Silva C."/>
            <person name="Montanini B."/>
            <person name="Hainaut M."/>
            <person name="Levati E."/>
            <person name="Barry K.W."/>
            <person name="Belfiori B."/>
            <person name="Cichocki N."/>
            <person name="Clum A."/>
            <person name="Dockter R.B."/>
            <person name="Fauchery L."/>
            <person name="Guy J."/>
            <person name="Iotti M."/>
            <person name="Le Tacon F."/>
            <person name="Lindquist E.A."/>
            <person name="Lipzen A."/>
            <person name="Malagnac F."/>
            <person name="Mello A."/>
            <person name="Molinier V."/>
            <person name="Miyauchi S."/>
            <person name="Poulain J."/>
            <person name="Riccioni C."/>
            <person name="Rubini A."/>
            <person name="Sitrit Y."/>
            <person name="Splivallo R."/>
            <person name="Traeger S."/>
            <person name="Wang M."/>
            <person name="Zifcakova L."/>
            <person name="Wipf D."/>
            <person name="Zambonelli A."/>
            <person name="Paolocci F."/>
            <person name="Nowrousian M."/>
            <person name="Ottonello S."/>
            <person name="Baldrian P."/>
            <person name="Spatafora J.W."/>
            <person name="Henrissat B."/>
            <person name="Nagy L.G."/>
            <person name="Aury J.M."/>
            <person name="Wincker P."/>
            <person name="Grigoriev I.V."/>
            <person name="Bonfante P."/>
            <person name="Martin F.M."/>
        </authorList>
    </citation>
    <scope>NUCLEOTIDE SEQUENCE [LARGE SCALE GENOMIC DNA]</scope>
    <source>
        <strain evidence="2 3">120613-1</strain>
    </source>
</reference>
<gene>
    <name evidence="2" type="ORF">L873DRAFT_347655</name>
</gene>
<name>A0A3N4IY75_9PEZI</name>
<evidence type="ECO:0000313" key="3">
    <source>
        <dbReference type="Proteomes" id="UP000276215"/>
    </source>
</evidence>
<accession>A0A3N4IY75</accession>
<keyword evidence="3" id="KW-1185">Reference proteome</keyword>
<dbReference type="AlphaFoldDB" id="A0A3N4IY75"/>
<organism evidence="2 3">
    <name type="scientific">Choiromyces venosus 120613-1</name>
    <dbReference type="NCBI Taxonomy" id="1336337"/>
    <lineage>
        <taxon>Eukaryota</taxon>
        <taxon>Fungi</taxon>
        <taxon>Dikarya</taxon>
        <taxon>Ascomycota</taxon>
        <taxon>Pezizomycotina</taxon>
        <taxon>Pezizomycetes</taxon>
        <taxon>Pezizales</taxon>
        <taxon>Tuberaceae</taxon>
        <taxon>Choiromyces</taxon>
    </lineage>
</organism>
<sequence length="187" mass="20970">MDISVRAVGQDAFTRPDLTGAIKKNLGNHRSLLTDRQTHTHCARKFGLPARRWCLCVIHSFTDSPVGRPRVRVMFCEPGGVCGVVGGTCASFLFFSFLFFFVCCACMVLLVVALVGWLVGWSEVSKELKVRQLVPWSTVHTVWGLAHMCVVGKCFCDYLRGRGVVCMVVIWRGKFGALWGERLRERL</sequence>
<evidence type="ECO:0000313" key="2">
    <source>
        <dbReference type="EMBL" id="RPA91123.1"/>
    </source>
</evidence>
<evidence type="ECO:0000256" key="1">
    <source>
        <dbReference type="SAM" id="Phobius"/>
    </source>
</evidence>
<keyword evidence="1" id="KW-0472">Membrane</keyword>
<dbReference type="Proteomes" id="UP000276215">
    <property type="component" value="Unassembled WGS sequence"/>
</dbReference>